<comment type="function">
    <text evidence="11">Required for anchoring microtubules to the centrosomes. Required for ciliation.</text>
</comment>
<dbReference type="GeneID" id="27690231"/>
<evidence type="ECO:0000256" key="13">
    <source>
        <dbReference type="SAM" id="MobiDB-lite"/>
    </source>
</evidence>
<dbReference type="AlphaFoldDB" id="A0A0L0HAQ6"/>
<dbReference type="PROSITE" id="PS50896">
    <property type="entry name" value="LISH"/>
    <property type="match status" value="1"/>
</dbReference>
<comment type="subcellular location">
    <subcellularLocation>
        <location evidence="1">Cytoplasm</location>
        <location evidence="1">Cytoskeleton</location>
        <location evidence="1">Cilium basal body</location>
    </subcellularLocation>
    <subcellularLocation>
        <location evidence="2">Cytoplasm</location>
        <location evidence="2">Cytoskeleton</location>
        <location evidence="2">Microtubule organizing center</location>
        <location evidence="2">Centrosome</location>
    </subcellularLocation>
</comment>
<feature type="domain" description="FGFR1 oncogene partner (FOP) N-terminal dimerisation" evidence="14">
    <location>
        <begin position="79"/>
        <end position="154"/>
    </location>
</feature>
<dbReference type="InterPro" id="IPR006594">
    <property type="entry name" value="LisH"/>
</dbReference>
<gene>
    <name evidence="15" type="ORF">SPPG_06968</name>
</gene>
<evidence type="ECO:0000256" key="1">
    <source>
        <dbReference type="ARBA" id="ARBA00004120"/>
    </source>
</evidence>
<evidence type="ECO:0000313" key="16">
    <source>
        <dbReference type="Proteomes" id="UP000053201"/>
    </source>
</evidence>
<dbReference type="InParanoid" id="A0A0L0HAQ6"/>
<dbReference type="PANTHER" id="PTHR15431">
    <property type="entry name" value="FGFR1 ONCOGENE PARTNER/LISH DOMAIN-CONTAINING PROTEIN"/>
    <property type="match status" value="1"/>
</dbReference>
<evidence type="ECO:0000256" key="9">
    <source>
        <dbReference type="ARBA" id="ARBA00041026"/>
    </source>
</evidence>
<dbReference type="STRING" id="645134.A0A0L0HAQ6"/>
<dbReference type="Gene3D" id="1.20.960.40">
    <property type="match status" value="1"/>
</dbReference>
<evidence type="ECO:0000256" key="2">
    <source>
        <dbReference type="ARBA" id="ARBA00004300"/>
    </source>
</evidence>
<dbReference type="Pfam" id="PF09398">
    <property type="entry name" value="FOP_dimer"/>
    <property type="match status" value="1"/>
</dbReference>
<proteinExistence type="inferred from homology"/>
<keyword evidence="5" id="KW-0597">Phosphoprotein</keyword>
<evidence type="ECO:0000256" key="5">
    <source>
        <dbReference type="ARBA" id="ARBA00022553"/>
    </source>
</evidence>
<dbReference type="OrthoDB" id="2160638at2759"/>
<feature type="compositionally biased region" description="Pro residues" evidence="13">
    <location>
        <begin position="194"/>
        <end position="211"/>
    </location>
</feature>
<keyword evidence="8" id="KW-0966">Cell projection</keyword>
<evidence type="ECO:0000313" key="15">
    <source>
        <dbReference type="EMBL" id="KNC97979.1"/>
    </source>
</evidence>
<evidence type="ECO:0000256" key="11">
    <source>
        <dbReference type="ARBA" id="ARBA00046076"/>
    </source>
</evidence>
<dbReference type="OMA" id="APNLDVG"/>
<evidence type="ECO:0000256" key="3">
    <source>
        <dbReference type="ARBA" id="ARBA00005385"/>
    </source>
</evidence>
<dbReference type="EMBL" id="KQ257462">
    <property type="protein sequence ID" value="KNC97979.1"/>
    <property type="molecule type" value="Genomic_DNA"/>
</dbReference>
<dbReference type="RefSeq" id="XP_016606019.1">
    <property type="nucleotide sequence ID" value="XM_016755156.1"/>
</dbReference>
<dbReference type="VEuPathDB" id="FungiDB:SPPG_06968"/>
<keyword evidence="4" id="KW-0963">Cytoplasm</keyword>
<dbReference type="PANTHER" id="PTHR15431:SF9">
    <property type="entry name" value="CENTROSOMAL PROTEIN 43"/>
    <property type="match status" value="1"/>
</dbReference>
<feature type="region of interest" description="Disordered" evidence="13">
    <location>
        <begin position="162"/>
        <end position="282"/>
    </location>
</feature>
<comment type="similarity">
    <text evidence="3">Belongs to the CEP43 family.</text>
</comment>
<dbReference type="GO" id="GO:0034453">
    <property type="term" value="P:microtubule anchoring"/>
    <property type="evidence" value="ECO:0007669"/>
    <property type="project" value="InterPro"/>
</dbReference>
<evidence type="ECO:0000256" key="8">
    <source>
        <dbReference type="ARBA" id="ARBA00023273"/>
    </source>
</evidence>
<evidence type="ECO:0000256" key="10">
    <source>
        <dbReference type="ARBA" id="ARBA00042293"/>
    </source>
</evidence>
<protein>
    <recommendedName>
        <fullName evidence="9">Centrosomal protein 43</fullName>
    </recommendedName>
    <alternativeName>
        <fullName evidence="10">FGFR1 oncogene partner</fullName>
    </alternativeName>
</protein>
<keyword evidence="16" id="KW-1185">Reference proteome</keyword>
<feature type="compositionally biased region" description="Acidic residues" evidence="13">
    <location>
        <begin position="230"/>
        <end position="241"/>
    </location>
</feature>
<name>A0A0L0HAQ6_SPIPD</name>
<evidence type="ECO:0000259" key="14">
    <source>
        <dbReference type="Pfam" id="PF09398"/>
    </source>
</evidence>
<dbReference type="GO" id="GO:0030030">
    <property type="term" value="P:cell projection organization"/>
    <property type="evidence" value="ECO:0007669"/>
    <property type="project" value="UniProtKB-KW"/>
</dbReference>
<comment type="subunit">
    <text evidence="12">Homodimer. Part of a ternary complex that contains CEP350, CEP43 and MAPRE1. Interacts directly with CEP350 and MAPRE1. Interacts with CEP19. Interacts (via N-terminus) with CEP350 (via C-terminus).</text>
</comment>
<dbReference type="Proteomes" id="UP000053201">
    <property type="component" value="Unassembled WGS sequence"/>
</dbReference>
<dbReference type="GO" id="GO:0005815">
    <property type="term" value="C:microtubule organizing center"/>
    <property type="evidence" value="ECO:0007669"/>
    <property type="project" value="InterPro"/>
</dbReference>
<dbReference type="InterPro" id="IPR018993">
    <property type="entry name" value="FOP_dimerisation-dom_N"/>
</dbReference>
<dbReference type="eggNOG" id="ENOG502QR70">
    <property type="taxonomic scope" value="Eukaryota"/>
</dbReference>
<organism evidence="15 16">
    <name type="scientific">Spizellomyces punctatus (strain DAOM BR117)</name>
    <dbReference type="NCBI Taxonomy" id="645134"/>
    <lineage>
        <taxon>Eukaryota</taxon>
        <taxon>Fungi</taxon>
        <taxon>Fungi incertae sedis</taxon>
        <taxon>Chytridiomycota</taxon>
        <taxon>Chytridiomycota incertae sedis</taxon>
        <taxon>Chytridiomycetes</taxon>
        <taxon>Spizellomycetales</taxon>
        <taxon>Spizellomycetaceae</taxon>
        <taxon>Spizellomyces</taxon>
    </lineage>
</organism>
<evidence type="ECO:0000256" key="4">
    <source>
        <dbReference type="ARBA" id="ARBA00022490"/>
    </source>
</evidence>
<keyword evidence="6" id="KW-0970">Cilium biogenesis/degradation</keyword>
<evidence type="ECO:0000256" key="6">
    <source>
        <dbReference type="ARBA" id="ARBA00022794"/>
    </source>
</evidence>
<reference evidence="15 16" key="1">
    <citation type="submission" date="2009-08" db="EMBL/GenBank/DDBJ databases">
        <title>The Genome Sequence of Spizellomyces punctatus strain DAOM BR117.</title>
        <authorList>
            <consortium name="The Broad Institute Genome Sequencing Platform"/>
            <person name="Russ C."/>
            <person name="Cuomo C."/>
            <person name="Shea T."/>
            <person name="Young S.K."/>
            <person name="Zeng Q."/>
            <person name="Koehrsen M."/>
            <person name="Haas B."/>
            <person name="Borodovsky M."/>
            <person name="Guigo R."/>
            <person name="Alvarado L."/>
            <person name="Berlin A."/>
            <person name="Bochicchio J."/>
            <person name="Borenstein D."/>
            <person name="Chapman S."/>
            <person name="Chen Z."/>
            <person name="Engels R."/>
            <person name="Freedman E."/>
            <person name="Gellesch M."/>
            <person name="Goldberg J."/>
            <person name="Griggs A."/>
            <person name="Gujja S."/>
            <person name="Heiman D."/>
            <person name="Hepburn T."/>
            <person name="Howarth C."/>
            <person name="Jen D."/>
            <person name="Larson L."/>
            <person name="Lewis B."/>
            <person name="Mehta T."/>
            <person name="Park D."/>
            <person name="Pearson M."/>
            <person name="Roberts A."/>
            <person name="Saif S."/>
            <person name="Shenoy N."/>
            <person name="Sisk P."/>
            <person name="Stolte C."/>
            <person name="Sykes S."/>
            <person name="Thomson T."/>
            <person name="Walk T."/>
            <person name="White J."/>
            <person name="Yandava C."/>
            <person name="Burger G."/>
            <person name="Gray M.W."/>
            <person name="Holland P.W.H."/>
            <person name="King N."/>
            <person name="Lang F.B.F."/>
            <person name="Roger A.J."/>
            <person name="Ruiz-Trillo I."/>
            <person name="Lander E."/>
            <person name="Nusbaum C."/>
        </authorList>
    </citation>
    <scope>NUCLEOTIDE SEQUENCE [LARGE SCALE GENOMIC DNA]</scope>
    <source>
        <strain evidence="15 16">DAOM BR117</strain>
    </source>
</reference>
<sequence>MSRHSGSNMARVGQVSHEILTLVPRFCLTAIKTMATDEITSLKALVSDALAKRGVLGKIKAQLRSSVFSVLQNEAKPLPLENGKVQALHASPDGRIALALVRDFLKHLDLEYTLAVFDPEASMTDLVLNDVEVHSALNLPEKEDKDKPLLLHLLDNRGSQQLRPIKSVPVPQSKSTSSWPPPSPIPISPVATPSGPPPTTRLPPPPPPTLPAAPASQFPLLGSKSTPASTDDDEESGEDDMLEKMDAILGSFEEEDESLLGTQRNRHAVDQPKQAADKNVTPEEEEIEEMIDAAHSDQEASYMNLNRPGQLSDTEFITSDRTVSPALSAAAYDHEEDVEIDLKEI</sequence>
<evidence type="ECO:0000256" key="7">
    <source>
        <dbReference type="ARBA" id="ARBA00023212"/>
    </source>
</evidence>
<keyword evidence="7" id="KW-0206">Cytoskeleton</keyword>
<evidence type="ECO:0000256" key="12">
    <source>
        <dbReference type="ARBA" id="ARBA00046373"/>
    </source>
</evidence>
<accession>A0A0L0HAQ6</accession>